<evidence type="ECO:0000256" key="1">
    <source>
        <dbReference type="ARBA" id="ARBA00022723"/>
    </source>
</evidence>
<evidence type="ECO:0000256" key="3">
    <source>
        <dbReference type="ARBA" id="ARBA00022833"/>
    </source>
</evidence>
<evidence type="ECO:0000256" key="2">
    <source>
        <dbReference type="ARBA" id="ARBA00022771"/>
    </source>
</evidence>
<keyword evidence="3" id="KW-0862">Zinc</keyword>
<dbReference type="OrthoDB" id="9811543at2"/>
<dbReference type="GO" id="GO:0008270">
    <property type="term" value="F:zinc ion binding"/>
    <property type="evidence" value="ECO:0007669"/>
    <property type="project" value="UniProtKB-KW"/>
</dbReference>
<dbReference type="eggNOG" id="COG1734">
    <property type="taxonomic scope" value="Bacteria"/>
</dbReference>
<proteinExistence type="predicted"/>
<name>A0A0A5GBZ9_9BACI</name>
<feature type="domain" description="Zinc finger DksA/TraR C4-type" evidence="6">
    <location>
        <begin position="95"/>
        <end position="121"/>
    </location>
</feature>
<gene>
    <name evidence="7" type="ORF">N781_07455</name>
</gene>
<feature type="zinc finger region" description="dksA C4-type" evidence="4">
    <location>
        <begin position="94"/>
        <end position="118"/>
    </location>
</feature>
<evidence type="ECO:0000313" key="8">
    <source>
        <dbReference type="Proteomes" id="UP000030528"/>
    </source>
</evidence>
<dbReference type="Proteomes" id="UP000030528">
    <property type="component" value="Unassembled WGS sequence"/>
</dbReference>
<evidence type="ECO:0000256" key="5">
    <source>
        <dbReference type="SAM" id="MobiDB-lite"/>
    </source>
</evidence>
<feature type="compositionally biased region" description="Basic and acidic residues" evidence="5">
    <location>
        <begin position="12"/>
        <end position="27"/>
    </location>
</feature>
<dbReference type="PANTHER" id="PTHR33823:SF4">
    <property type="entry name" value="GENERAL STRESS PROTEIN 16O"/>
    <property type="match status" value="1"/>
</dbReference>
<organism evidence="7 8">
    <name type="scientific">Pontibacillus halophilus JSM 076056 = DSM 19796</name>
    <dbReference type="NCBI Taxonomy" id="1385510"/>
    <lineage>
        <taxon>Bacteria</taxon>
        <taxon>Bacillati</taxon>
        <taxon>Bacillota</taxon>
        <taxon>Bacilli</taxon>
        <taxon>Bacillales</taxon>
        <taxon>Bacillaceae</taxon>
        <taxon>Pontibacillus</taxon>
    </lineage>
</organism>
<evidence type="ECO:0000313" key="7">
    <source>
        <dbReference type="EMBL" id="KGX89519.1"/>
    </source>
</evidence>
<dbReference type="Gene3D" id="1.20.120.910">
    <property type="entry name" value="DksA, coiled-coil domain"/>
    <property type="match status" value="1"/>
</dbReference>
<reference evidence="7 8" key="1">
    <citation type="submission" date="2013-08" db="EMBL/GenBank/DDBJ databases">
        <authorList>
            <person name="Huang J."/>
            <person name="Wang G."/>
        </authorList>
    </citation>
    <scope>NUCLEOTIDE SEQUENCE [LARGE SCALE GENOMIC DNA]</scope>
    <source>
        <strain evidence="7 8">JSM 076056</strain>
    </source>
</reference>
<accession>A0A0A5GBZ9</accession>
<dbReference type="STRING" id="1385510.GCA_000425205_03175"/>
<dbReference type="SUPFAM" id="SSF109635">
    <property type="entry name" value="DnaK suppressor protein DksA, alpha-hairpin domain"/>
    <property type="match status" value="1"/>
</dbReference>
<dbReference type="AlphaFoldDB" id="A0A0A5GBZ9"/>
<dbReference type="PANTHER" id="PTHR33823">
    <property type="entry name" value="RNA POLYMERASE-BINDING TRANSCRIPTION FACTOR DKSA-RELATED"/>
    <property type="match status" value="1"/>
</dbReference>
<comment type="caution">
    <text evidence="7">The sequence shown here is derived from an EMBL/GenBank/DDBJ whole genome shotgun (WGS) entry which is preliminary data.</text>
</comment>
<feature type="region of interest" description="Disordered" evidence="5">
    <location>
        <begin position="1"/>
        <end position="59"/>
    </location>
</feature>
<keyword evidence="1" id="KW-0479">Metal-binding</keyword>
<dbReference type="EMBL" id="AVPE01000022">
    <property type="protein sequence ID" value="KGX89519.1"/>
    <property type="molecule type" value="Genomic_DNA"/>
</dbReference>
<dbReference type="InterPro" id="IPR000962">
    <property type="entry name" value="Znf_DskA_TraR"/>
</dbReference>
<dbReference type="InterPro" id="IPR037187">
    <property type="entry name" value="DnaK_N"/>
</dbReference>
<dbReference type="RefSeq" id="WP_026801397.1">
    <property type="nucleotide sequence ID" value="NZ_AULI01000016.1"/>
</dbReference>
<dbReference type="Pfam" id="PF01258">
    <property type="entry name" value="zf-dskA_traR"/>
    <property type="match status" value="1"/>
</dbReference>
<keyword evidence="8" id="KW-1185">Reference proteome</keyword>
<evidence type="ECO:0000256" key="4">
    <source>
        <dbReference type="PROSITE-ProRule" id="PRU00510"/>
    </source>
</evidence>
<keyword evidence="2" id="KW-0863">Zinc-finger</keyword>
<dbReference type="PROSITE" id="PS51128">
    <property type="entry name" value="ZF_DKSA_2"/>
    <property type="match status" value="1"/>
</dbReference>
<sequence length="125" mass="14076">MLTEQQQQQLKDQLESLRTEALKELDNHNGYSEDTGVHETTVGELADYDNHPGDTGTEEFEQDKNAALTNHAQDRLDEIDAALDRLSNGTYGVSEKSGEPIPFERLEAMPTARLTIEEEQEEKQS</sequence>
<protein>
    <recommendedName>
        <fullName evidence="6">Zinc finger DksA/TraR C4-type domain-containing protein</fullName>
    </recommendedName>
</protein>
<evidence type="ECO:0000259" key="6">
    <source>
        <dbReference type="Pfam" id="PF01258"/>
    </source>
</evidence>